<evidence type="ECO:0000256" key="1">
    <source>
        <dbReference type="SAM" id="MobiDB-lite"/>
    </source>
</evidence>
<evidence type="ECO:0000313" key="3">
    <source>
        <dbReference type="Proteomes" id="UP000655751"/>
    </source>
</evidence>
<protein>
    <submittedName>
        <fullName evidence="2">Uncharacterized protein</fullName>
    </submittedName>
</protein>
<dbReference type="Proteomes" id="UP000655751">
    <property type="component" value="Unassembled WGS sequence"/>
</dbReference>
<dbReference type="RefSeq" id="WP_196147860.1">
    <property type="nucleotide sequence ID" value="NZ_JADMLG010000002.1"/>
</dbReference>
<keyword evidence="3" id="KW-1185">Reference proteome</keyword>
<sequence length="96" mass="10701">MPRSRRDTMDVFVPQRLSDRERPGFIARHVRAHLARTDEWPVLLDFGAAASVDGHPELVRYSVTFRTAASVPEQLGERLSDPGRPSAPGARPSPQQ</sequence>
<feature type="region of interest" description="Disordered" evidence="1">
    <location>
        <begin position="71"/>
        <end position="96"/>
    </location>
</feature>
<gene>
    <name evidence="2" type="ORF">IT779_04210</name>
</gene>
<organism evidence="2 3">
    <name type="scientific">Nocardia bovistercoris</name>
    <dbReference type="NCBI Taxonomy" id="2785916"/>
    <lineage>
        <taxon>Bacteria</taxon>
        <taxon>Bacillati</taxon>
        <taxon>Actinomycetota</taxon>
        <taxon>Actinomycetes</taxon>
        <taxon>Mycobacteriales</taxon>
        <taxon>Nocardiaceae</taxon>
        <taxon>Nocardia</taxon>
    </lineage>
</organism>
<evidence type="ECO:0000313" key="2">
    <source>
        <dbReference type="EMBL" id="MBH0775492.1"/>
    </source>
</evidence>
<name>A0A931N1A3_9NOCA</name>
<reference evidence="2" key="1">
    <citation type="submission" date="2020-11" db="EMBL/GenBank/DDBJ databases">
        <title>Nocardia NEAU-351.nov., a novel actinomycete isolated from the cow dung.</title>
        <authorList>
            <person name="Zhang X."/>
        </authorList>
    </citation>
    <scope>NUCLEOTIDE SEQUENCE</scope>
    <source>
        <strain evidence="2">NEAU-351</strain>
    </source>
</reference>
<dbReference type="AlphaFoldDB" id="A0A931N1A3"/>
<accession>A0A931N1A3</accession>
<comment type="caution">
    <text evidence="2">The sequence shown here is derived from an EMBL/GenBank/DDBJ whole genome shotgun (WGS) entry which is preliminary data.</text>
</comment>
<dbReference type="EMBL" id="JADMLG010000002">
    <property type="protein sequence ID" value="MBH0775492.1"/>
    <property type="molecule type" value="Genomic_DNA"/>
</dbReference>
<proteinExistence type="predicted"/>